<dbReference type="Gene3D" id="3.40.50.150">
    <property type="entry name" value="Vaccinia Virus protein VP39"/>
    <property type="match status" value="2"/>
</dbReference>
<keyword evidence="2" id="KW-0489">Methyltransferase</keyword>
<dbReference type="Pfam" id="PF01564">
    <property type="entry name" value="Spermine_synth"/>
    <property type="match status" value="1"/>
</dbReference>
<reference evidence="6" key="1">
    <citation type="submission" date="2022-11" db="UniProtKB">
        <authorList>
            <consortium name="WormBaseParasite"/>
        </authorList>
    </citation>
    <scope>IDENTIFICATION</scope>
</reference>
<evidence type="ECO:0000256" key="3">
    <source>
        <dbReference type="ARBA" id="ARBA00022679"/>
    </source>
</evidence>
<proteinExistence type="inferred from homology"/>
<evidence type="ECO:0000256" key="2">
    <source>
        <dbReference type="ARBA" id="ARBA00022603"/>
    </source>
</evidence>
<organism evidence="5 6">
    <name type="scientific">Ditylenchus dipsaci</name>
    <dbReference type="NCBI Taxonomy" id="166011"/>
    <lineage>
        <taxon>Eukaryota</taxon>
        <taxon>Metazoa</taxon>
        <taxon>Ecdysozoa</taxon>
        <taxon>Nematoda</taxon>
        <taxon>Chromadorea</taxon>
        <taxon>Rhabditida</taxon>
        <taxon>Tylenchina</taxon>
        <taxon>Tylenchomorpha</taxon>
        <taxon>Sphaerularioidea</taxon>
        <taxon>Anguinidae</taxon>
        <taxon>Anguininae</taxon>
        <taxon>Ditylenchus</taxon>
    </lineage>
</organism>
<dbReference type="InterPro" id="IPR025714">
    <property type="entry name" value="Methyltranfer_dom"/>
</dbReference>
<dbReference type="SUPFAM" id="SSF53335">
    <property type="entry name" value="S-adenosyl-L-methionine-dependent methyltransferases"/>
    <property type="match status" value="2"/>
</dbReference>
<feature type="domain" description="Methyltransferase" evidence="4">
    <location>
        <begin position="50"/>
        <end position="166"/>
    </location>
</feature>
<dbReference type="InterPro" id="IPR029063">
    <property type="entry name" value="SAM-dependent_MTases_sf"/>
</dbReference>
<comment type="similarity">
    <text evidence="1">Belongs to the methyltransferase superfamily.</text>
</comment>
<evidence type="ECO:0000259" key="4">
    <source>
        <dbReference type="Pfam" id="PF13847"/>
    </source>
</evidence>
<dbReference type="Proteomes" id="UP000887574">
    <property type="component" value="Unplaced"/>
</dbReference>
<name>A0A915CRL1_9BILA</name>
<sequence length="651" mass="74040">MSKLAAVVPKSQKEFTDPRYWKKFFEKHESTFEWYGDYQQLSPIFDKYIKPSDTILENGCGNSALAEQLYDNGFRKYRGIDTDAKVIKMQKDNQASKRPELVFECRSVAENGSINGSVNVIIDKGTLDALLPPDYTEDGEKLVTQNFDEVDRSLAPLGRYIVITLAQSHIICKLIAHFHPRKKYLIRVQKCEFADRDVAMPVFAIVITKLKIPMPILPSLEFSRHLMLKTDRVNNVDELMGLIESEQELNWFTHHVSKNSVEEAAIQICDKQGAYRYELIVVDNMDAKVLDTYAVFIVPLGRESDWVFATKKGRKILRKDCEKSRVVVVRLFRDQFYKSLEEIQNELSDFVISLKPLQCTETDIAFLSMGGVDVKETVATGTSEISGSWAVEQVTLEGMTHRRLVFLGNRGLVQSEVEVTKNKRGKWQIKSDILSCDHHRTMLTAIDVVDRCIGVGGGLLLRFLFEKFLKAQLVGVELDPDVVVVAQKYFGLPHSDERLKFVIQDALIFLQEVALEKEKQKFDVIFVDLSGQMADDGLSCPPAAFVVESSLVLMRECLNSKGCLAFNLVTRDEEVADRVKSVISKVFPAAFVVSTLEDVNEVIICPLVKQEPSEFISRIKESQNELKKKEDKEWIKSYIEDLERLSLSKCL</sequence>
<dbReference type="WBParaSite" id="jg11899">
    <property type="protein sequence ID" value="jg11899"/>
    <property type="gene ID" value="jg11899"/>
</dbReference>
<dbReference type="GO" id="GO:0008168">
    <property type="term" value="F:methyltransferase activity"/>
    <property type="evidence" value="ECO:0007669"/>
    <property type="project" value="UniProtKB-KW"/>
</dbReference>
<evidence type="ECO:0000313" key="5">
    <source>
        <dbReference type="Proteomes" id="UP000887574"/>
    </source>
</evidence>
<dbReference type="CDD" id="cd02440">
    <property type="entry name" value="AdoMet_MTases"/>
    <property type="match status" value="2"/>
</dbReference>
<dbReference type="GO" id="GO:0032259">
    <property type="term" value="P:methylation"/>
    <property type="evidence" value="ECO:0007669"/>
    <property type="project" value="UniProtKB-KW"/>
</dbReference>
<accession>A0A915CRL1</accession>
<protein>
    <submittedName>
        <fullName evidence="6">Methyltransferase type 11 domain-containing protein</fullName>
    </submittedName>
</protein>
<dbReference type="PANTHER" id="PTHR12176">
    <property type="entry name" value="SAM-DEPENDENT METHYLTRANSFERASE SUPERFAMILY PROTEIN"/>
    <property type="match status" value="1"/>
</dbReference>
<evidence type="ECO:0000313" key="6">
    <source>
        <dbReference type="WBParaSite" id="jg11899"/>
    </source>
</evidence>
<dbReference type="Pfam" id="PF13847">
    <property type="entry name" value="Methyltransf_31"/>
    <property type="match status" value="1"/>
</dbReference>
<keyword evidence="5" id="KW-1185">Reference proteome</keyword>
<dbReference type="AlphaFoldDB" id="A0A915CRL1"/>
<keyword evidence="3" id="KW-0808">Transferase</keyword>
<dbReference type="PANTHER" id="PTHR12176:SF59">
    <property type="entry name" value="METHYLTRANSFERASE DOMAIN-CONTAINING PROTEIN-RELATED"/>
    <property type="match status" value="1"/>
</dbReference>
<dbReference type="InterPro" id="IPR051419">
    <property type="entry name" value="Lys/N-term_MeTrsfase_sf"/>
</dbReference>
<evidence type="ECO:0000256" key="1">
    <source>
        <dbReference type="ARBA" id="ARBA00008361"/>
    </source>
</evidence>